<feature type="transmembrane region" description="Helical" evidence="2">
    <location>
        <begin position="195"/>
        <end position="216"/>
    </location>
</feature>
<dbReference type="GO" id="GO:0016020">
    <property type="term" value="C:membrane"/>
    <property type="evidence" value="ECO:0007669"/>
    <property type="project" value="UniProtKB-SubCell"/>
</dbReference>
<evidence type="ECO:0000259" key="3">
    <source>
        <dbReference type="Pfam" id="PF02705"/>
    </source>
</evidence>
<dbReference type="PANTHER" id="PTHR30540:SF136">
    <property type="entry name" value="POTASSIUM TRANSPORTER"/>
    <property type="match status" value="1"/>
</dbReference>
<comment type="subcellular location">
    <subcellularLocation>
        <location evidence="2">Membrane</location>
        <topology evidence="2">Multi-pass membrane protein</topology>
    </subcellularLocation>
</comment>
<feature type="transmembrane region" description="Helical" evidence="2">
    <location>
        <begin position="470"/>
        <end position="491"/>
    </location>
</feature>
<protein>
    <recommendedName>
        <fullName evidence="2">Potassium transporter</fullName>
    </recommendedName>
</protein>
<dbReference type="AlphaFoldDB" id="I0YNX4"/>
<feature type="non-terminal residue" evidence="4">
    <location>
        <position position="1"/>
    </location>
</feature>
<feature type="transmembrane region" description="Helical" evidence="2">
    <location>
        <begin position="410"/>
        <end position="433"/>
    </location>
</feature>
<keyword evidence="2" id="KW-0630">Potassium</keyword>
<evidence type="ECO:0000256" key="2">
    <source>
        <dbReference type="RuleBase" id="RU321113"/>
    </source>
</evidence>
<sequence length="557" mass="60400">SVGVVYGDLGTSPLYMWPSIFSSAPSEEDVIGALSLVLWTLTLIVVIKYVAIVLNANDHGEGGTFAIYSLFCRYAKINPIGAVEASDKTLRRYSTSQRRLMEMTKGISLALERHAWLRTCLLMLVLLGTCALVGDGILTPAISVVSAVSGLQVPASLLDDSGLPKISNGAVVGISCAIMVLIFGGQRFGTSKIGFAYAPVLFLWFLSNAAVGLYNIATAYPAILKAFALACSPHYIFTYFIRNGLTGWESLGGIVLAITDMLRLLLQQYLGHFSKGTIRLSALGVVYPSLLVIYLGQAAYLVAHPDSYSSLYYSAQPTAVYWPMFVIAILASIVASQSIVTGTFSIISQSMTLDCFPRVRIVHTSAKVKGQIYIPEINWILLTIGIALILGFTLTQPASSPVNTAQLGNAFGVAVLSVMLVTTVLVSLVMLVVWEKPLALVLPFFLFFFIFEGVYFTANIRKAPQVPTGAWFPLALAAVVMAISCTWHWALNLKYPKTKNSNRHAQVLSTGVTVPRQPGVAVYYSDSLRGLPPIFEQLLSTAPVLHKLIIFLHIRQA</sequence>
<feature type="transmembrane region" description="Helical" evidence="2">
    <location>
        <begin position="170"/>
        <end position="189"/>
    </location>
</feature>
<dbReference type="RefSeq" id="XP_005644637.1">
    <property type="nucleotide sequence ID" value="XM_005644580.1"/>
</dbReference>
<feature type="transmembrane region" description="Helical" evidence="2">
    <location>
        <begin position="377"/>
        <end position="398"/>
    </location>
</feature>
<dbReference type="InterPro" id="IPR003855">
    <property type="entry name" value="K+_transporter"/>
</dbReference>
<reference evidence="4 5" key="1">
    <citation type="journal article" date="2012" name="Genome Biol.">
        <title>The genome of the polar eukaryotic microalga coccomyxa subellipsoidea reveals traits of cold adaptation.</title>
        <authorList>
            <person name="Blanc G."/>
            <person name="Agarkova I."/>
            <person name="Grimwood J."/>
            <person name="Kuo A."/>
            <person name="Brueggeman A."/>
            <person name="Dunigan D."/>
            <person name="Gurnon J."/>
            <person name="Ladunga I."/>
            <person name="Lindquist E."/>
            <person name="Lucas S."/>
            <person name="Pangilinan J."/>
            <person name="Proschold T."/>
            <person name="Salamov A."/>
            <person name="Schmutz J."/>
            <person name="Weeks D."/>
            <person name="Yamada T."/>
            <person name="Claverie J.M."/>
            <person name="Grigoriev I."/>
            <person name="Van Etten J."/>
            <person name="Lomsadze A."/>
            <person name="Borodovsky M."/>
        </authorList>
    </citation>
    <scope>NUCLEOTIDE SEQUENCE [LARGE SCALE GENOMIC DNA]</scope>
    <source>
        <strain evidence="4 5">C-169</strain>
    </source>
</reference>
<dbReference type="Pfam" id="PF02705">
    <property type="entry name" value="K_trans"/>
    <property type="match status" value="1"/>
</dbReference>
<keyword evidence="5" id="KW-1185">Reference proteome</keyword>
<evidence type="ECO:0000313" key="4">
    <source>
        <dbReference type="EMBL" id="EIE20093.1"/>
    </source>
</evidence>
<dbReference type="PANTHER" id="PTHR30540">
    <property type="entry name" value="OSMOTIC STRESS POTASSIUM TRANSPORTER"/>
    <property type="match status" value="1"/>
</dbReference>
<proteinExistence type="inferred from homology"/>
<accession>I0YNX4</accession>
<feature type="transmembrane region" description="Helical" evidence="2">
    <location>
        <begin position="440"/>
        <end position="458"/>
    </location>
</feature>
<keyword evidence="2" id="KW-0472">Membrane</keyword>
<dbReference type="KEGG" id="csl:COCSUDRAFT_1026"/>
<name>I0YNX4_COCSC</name>
<gene>
    <name evidence="4" type="ORF">COCSUDRAFT_1026</name>
</gene>
<organism evidence="4 5">
    <name type="scientific">Coccomyxa subellipsoidea (strain C-169)</name>
    <name type="common">Green microalga</name>
    <dbReference type="NCBI Taxonomy" id="574566"/>
    <lineage>
        <taxon>Eukaryota</taxon>
        <taxon>Viridiplantae</taxon>
        <taxon>Chlorophyta</taxon>
        <taxon>core chlorophytes</taxon>
        <taxon>Trebouxiophyceae</taxon>
        <taxon>Trebouxiophyceae incertae sedis</taxon>
        <taxon>Coccomyxaceae</taxon>
        <taxon>Coccomyxa</taxon>
        <taxon>Coccomyxa subellipsoidea</taxon>
    </lineage>
</organism>
<evidence type="ECO:0000256" key="1">
    <source>
        <dbReference type="ARBA" id="ARBA00008440"/>
    </source>
</evidence>
<keyword evidence="2" id="KW-0406">Ion transport</keyword>
<comment type="function">
    <text evidence="2">Potassium transporter.</text>
</comment>
<feature type="transmembrane region" description="Helical" evidence="2">
    <location>
        <begin position="320"/>
        <end position="347"/>
    </location>
</feature>
<feature type="transmembrane region" description="Helical" evidence="2">
    <location>
        <begin position="115"/>
        <end position="134"/>
    </location>
</feature>
<feature type="non-terminal residue" evidence="4">
    <location>
        <position position="557"/>
    </location>
</feature>
<dbReference type="GO" id="GO:0015079">
    <property type="term" value="F:potassium ion transmembrane transporter activity"/>
    <property type="evidence" value="ECO:0007669"/>
    <property type="project" value="UniProtKB-UniRule"/>
</dbReference>
<feature type="transmembrane region" description="Helical" evidence="2">
    <location>
        <begin position="278"/>
        <end position="300"/>
    </location>
</feature>
<dbReference type="OrthoDB" id="504708at2759"/>
<comment type="caution">
    <text evidence="4">The sequence shown here is derived from an EMBL/GenBank/DDBJ whole genome shotgun (WGS) entry which is preliminary data.</text>
</comment>
<dbReference type="NCBIfam" id="TIGR00794">
    <property type="entry name" value="kup"/>
    <property type="match status" value="1"/>
</dbReference>
<dbReference type="InterPro" id="IPR053951">
    <property type="entry name" value="K_trans_N"/>
</dbReference>
<feature type="domain" description="K+ potassium transporter integral membrane" evidence="3">
    <location>
        <begin position="1"/>
        <end position="504"/>
    </location>
</feature>
<dbReference type="GeneID" id="17038069"/>
<dbReference type="eggNOG" id="ENOG502QPSA">
    <property type="taxonomic scope" value="Eukaryota"/>
</dbReference>
<keyword evidence="2" id="KW-0633">Potassium transport</keyword>
<feature type="transmembrane region" description="Helical" evidence="2">
    <location>
        <begin position="30"/>
        <end position="51"/>
    </location>
</feature>
<dbReference type="EMBL" id="AGSI01000016">
    <property type="protein sequence ID" value="EIE20093.1"/>
    <property type="molecule type" value="Genomic_DNA"/>
</dbReference>
<keyword evidence="2" id="KW-0812">Transmembrane</keyword>
<dbReference type="Proteomes" id="UP000007264">
    <property type="component" value="Unassembled WGS sequence"/>
</dbReference>
<keyword evidence="2" id="KW-0813">Transport</keyword>
<comment type="caution">
    <text evidence="2">Lacks conserved residue(s) required for the propagation of feature annotation.</text>
</comment>
<evidence type="ECO:0000313" key="5">
    <source>
        <dbReference type="Proteomes" id="UP000007264"/>
    </source>
</evidence>
<keyword evidence="2" id="KW-1133">Transmembrane helix</keyword>
<comment type="similarity">
    <text evidence="1 2">Belongs to the HAK/KUP transporter (TC 2.A.72.3) family.</text>
</comment>